<organism evidence="1 2">
    <name type="scientific">Dyadobacter sandarakinus</name>
    <dbReference type="NCBI Taxonomy" id="2747268"/>
    <lineage>
        <taxon>Bacteria</taxon>
        <taxon>Pseudomonadati</taxon>
        <taxon>Bacteroidota</taxon>
        <taxon>Cytophagia</taxon>
        <taxon>Cytophagales</taxon>
        <taxon>Spirosomataceae</taxon>
        <taxon>Dyadobacter</taxon>
    </lineage>
</organism>
<evidence type="ECO:0000313" key="2">
    <source>
        <dbReference type="Proteomes" id="UP000612680"/>
    </source>
</evidence>
<proteinExistence type="predicted"/>
<accession>A0ABX7I3G7</accession>
<keyword evidence="2" id="KW-1185">Reference proteome</keyword>
<dbReference type="Proteomes" id="UP000612680">
    <property type="component" value="Chromosome"/>
</dbReference>
<dbReference type="RefSeq" id="WP_204661170.1">
    <property type="nucleotide sequence ID" value="NZ_CP056775.1"/>
</dbReference>
<gene>
    <name evidence="1" type="ORF">HWI92_04875</name>
</gene>
<name>A0ABX7I3G7_9BACT</name>
<protein>
    <submittedName>
        <fullName evidence="1">Uncharacterized protein</fullName>
    </submittedName>
</protein>
<sequence>MAKVTDFETWLTATGIQSEEDAYDLYSSIGNFEGSGRFYTNKEVTNDGYQYTVRAEGNEDTLFLESDEAKFAFFDHLANNYTESEEGDVDRWYKLRTKLGRID</sequence>
<evidence type="ECO:0000313" key="1">
    <source>
        <dbReference type="EMBL" id="QRR00283.1"/>
    </source>
</evidence>
<dbReference type="EMBL" id="CP056775">
    <property type="protein sequence ID" value="QRR00283.1"/>
    <property type="molecule type" value="Genomic_DNA"/>
</dbReference>
<reference evidence="1 2" key="1">
    <citation type="submission" date="2020-06" db="EMBL/GenBank/DDBJ databases">
        <title>Dyadobacter sandarakinus sp. nov., isolated from the soil of the Arctic Yellow River Station.</title>
        <authorList>
            <person name="Zhang Y."/>
            <person name="Peng F."/>
        </authorList>
    </citation>
    <scope>NUCLEOTIDE SEQUENCE [LARGE SCALE GENOMIC DNA]</scope>
    <source>
        <strain evidence="1 2">Q3-56</strain>
    </source>
</reference>